<dbReference type="InParanoid" id="E2AC30"/>
<dbReference type="Gene3D" id="2.60.40.10">
    <property type="entry name" value="Immunoglobulins"/>
    <property type="match status" value="1"/>
</dbReference>
<dbReference type="AlphaFoldDB" id="E2AC30"/>
<feature type="non-terminal residue" evidence="1">
    <location>
        <position position="1"/>
    </location>
</feature>
<evidence type="ECO:0000313" key="2">
    <source>
        <dbReference type="Proteomes" id="UP000000311"/>
    </source>
</evidence>
<proteinExistence type="predicted"/>
<dbReference type="InterPro" id="IPR013783">
    <property type="entry name" value="Ig-like_fold"/>
</dbReference>
<gene>
    <name evidence="1" type="ORF">EAG_13498</name>
</gene>
<evidence type="ECO:0008006" key="3">
    <source>
        <dbReference type="Google" id="ProtNLM"/>
    </source>
</evidence>
<sequence length="43" mass="4783">VPLVNISVVEGRPAELPCDITPPGEDMLHMVFWFKDEAGVPLY</sequence>
<dbReference type="InterPro" id="IPR036179">
    <property type="entry name" value="Ig-like_dom_sf"/>
</dbReference>
<accession>E2AC30</accession>
<name>E2AC30_CAMFO</name>
<evidence type="ECO:0000313" key="1">
    <source>
        <dbReference type="EMBL" id="EFN69048.1"/>
    </source>
</evidence>
<reference evidence="1 2" key="1">
    <citation type="journal article" date="2010" name="Science">
        <title>Genomic comparison of the ants Camponotus floridanus and Harpegnathos saltator.</title>
        <authorList>
            <person name="Bonasio R."/>
            <person name="Zhang G."/>
            <person name="Ye C."/>
            <person name="Mutti N.S."/>
            <person name="Fang X."/>
            <person name="Qin N."/>
            <person name="Donahue G."/>
            <person name="Yang P."/>
            <person name="Li Q."/>
            <person name="Li C."/>
            <person name="Zhang P."/>
            <person name="Huang Z."/>
            <person name="Berger S.L."/>
            <person name="Reinberg D."/>
            <person name="Wang J."/>
            <person name="Liebig J."/>
        </authorList>
    </citation>
    <scope>NUCLEOTIDE SEQUENCE [LARGE SCALE GENOMIC DNA]</scope>
    <source>
        <strain evidence="2">C129</strain>
    </source>
</reference>
<keyword evidence="2" id="KW-1185">Reference proteome</keyword>
<dbReference type="OrthoDB" id="10006996at2759"/>
<feature type="non-terminal residue" evidence="1">
    <location>
        <position position="43"/>
    </location>
</feature>
<dbReference type="EMBL" id="GL438389">
    <property type="protein sequence ID" value="EFN69048.1"/>
    <property type="molecule type" value="Genomic_DNA"/>
</dbReference>
<dbReference type="SUPFAM" id="SSF48726">
    <property type="entry name" value="Immunoglobulin"/>
    <property type="match status" value="1"/>
</dbReference>
<dbReference type="Proteomes" id="UP000000311">
    <property type="component" value="Unassembled WGS sequence"/>
</dbReference>
<protein>
    <recommendedName>
        <fullName evidence="3">Ig-like domain-containing protein</fullName>
    </recommendedName>
</protein>
<organism evidence="2">
    <name type="scientific">Camponotus floridanus</name>
    <name type="common">Florida carpenter ant</name>
    <dbReference type="NCBI Taxonomy" id="104421"/>
    <lineage>
        <taxon>Eukaryota</taxon>
        <taxon>Metazoa</taxon>
        <taxon>Ecdysozoa</taxon>
        <taxon>Arthropoda</taxon>
        <taxon>Hexapoda</taxon>
        <taxon>Insecta</taxon>
        <taxon>Pterygota</taxon>
        <taxon>Neoptera</taxon>
        <taxon>Endopterygota</taxon>
        <taxon>Hymenoptera</taxon>
        <taxon>Apocrita</taxon>
        <taxon>Aculeata</taxon>
        <taxon>Formicoidea</taxon>
        <taxon>Formicidae</taxon>
        <taxon>Formicinae</taxon>
        <taxon>Camponotus</taxon>
    </lineage>
</organism>